<dbReference type="AlphaFoldDB" id="A0A922P0F6"/>
<gene>
    <name evidence="1" type="ORF">GV68_08605</name>
</gene>
<keyword evidence="2" id="KW-1185">Reference proteome</keyword>
<proteinExistence type="predicted"/>
<name>A0A922P0F6_9HYPH</name>
<dbReference type="Proteomes" id="UP000052167">
    <property type="component" value="Unassembled WGS sequence"/>
</dbReference>
<dbReference type="EMBL" id="JOKJ01000019">
    <property type="protein sequence ID" value="KEQ05581.1"/>
    <property type="molecule type" value="Genomic_DNA"/>
</dbReference>
<evidence type="ECO:0000313" key="2">
    <source>
        <dbReference type="Proteomes" id="UP000052167"/>
    </source>
</evidence>
<comment type="caution">
    <text evidence="1">The sequence shown here is derived from an EMBL/GenBank/DDBJ whole genome shotgun (WGS) entry which is preliminary data.</text>
</comment>
<reference evidence="1 2" key="1">
    <citation type="submission" date="2014-06" db="EMBL/GenBank/DDBJ databases">
        <title>Rhizobium pelagicum/R2-400B4.</title>
        <authorList>
            <person name="Kimes N.E."/>
            <person name="Lopez-Perez M."/>
        </authorList>
    </citation>
    <scope>NUCLEOTIDE SEQUENCE [LARGE SCALE GENOMIC DNA]</scope>
    <source>
        <strain evidence="1 2">R2-400B4</strain>
    </source>
</reference>
<evidence type="ECO:0000313" key="1">
    <source>
        <dbReference type="EMBL" id="KEQ05581.1"/>
    </source>
</evidence>
<organism evidence="1 2">
    <name type="scientific">Pseudorhizobium pelagicum</name>
    <dbReference type="NCBI Taxonomy" id="1509405"/>
    <lineage>
        <taxon>Bacteria</taxon>
        <taxon>Pseudomonadati</taxon>
        <taxon>Pseudomonadota</taxon>
        <taxon>Alphaproteobacteria</taxon>
        <taxon>Hyphomicrobiales</taxon>
        <taxon>Rhizobiaceae</taxon>
        <taxon>Rhizobium/Agrobacterium group</taxon>
        <taxon>Pseudorhizobium</taxon>
    </lineage>
</organism>
<evidence type="ECO:0008006" key="3">
    <source>
        <dbReference type="Google" id="ProtNLM"/>
    </source>
</evidence>
<sequence length="77" mass="8386">MTNGKFDAFPILFPTQGAFATVGLKGQGKIKFNSKSPEVVENANPYGTNGFFSYNFFYAGIILEEEKLLKILVSASA</sequence>
<protein>
    <recommendedName>
        <fullName evidence="3">Major capsid protein</fullName>
    </recommendedName>
</protein>
<accession>A0A922P0F6</accession>